<evidence type="ECO:0000313" key="6">
    <source>
        <dbReference type="EMBL" id="POS87992.1"/>
    </source>
</evidence>
<evidence type="ECO:0000256" key="1">
    <source>
        <dbReference type="ARBA" id="ARBA00007274"/>
    </source>
</evidence>
<dbReference type="OrthoDB" id="25818at2759"/>
<dbReference type="PROSITE" id="PS50048">
    <property type="entry name" value="ZN2_CY6_FUNGAL_2"/>
    <property type="match status" value="1"/>
</dbReference>
<reference evidence="6 7" key="1">
    <citation type="submission" date="2017-10" db="EMBL/GenBank/DDBJ databases">
        <title>Development of genomic resources for the powdery mildew, Erysiphe pulchra.</title>
        <authorList>
            <person name="Wadl P.A."/>
            <person name="Mack B.M."/>
            <person name="Moore G."/>
            <person name="Beltz S.B."/>
        </authorList>
    </citation>
    <scope>NUCLEOTIDE SEQUENCE [LARGE SCALE GENOMIC DNA]</scope>
    <source>
        <strain evidence="6">Cflorida</strain>
    </source>
</reference>
<keyword evidence="7" id="KW-1185">Reference proteome</keyword>
<dbReference type="InterPro" id="IPR036864">
    <property type="entry name" value="Zn2-C6_fun-type_DNA-bd_sf"/>
</dbReference>
<feature type="compositionally biased region" description="Polar residues" evidence="4">
    <location>
        <begin position="25"/>
        <end position="45"/>
    </location>
</feature>
<evidence type="ECO:0000313" key="7">
    <source>
        <dbReference type="Proteomes" id="UP000237438"/>
    </source>
</evidence>
<dbReference type="PROSITE" id="PS00463">
    <property type="entry name" value="ZN2_CY6_FUNGAL_1"/>
    <property type="match status" value="1"/>
</dbReference>
<dbReference type="EMBL" id="PEDP01000045">
    <property type="protein sequence ID" value="POS87992.1"/>
    <property type="molecule type" value="Genomic_DNA"/>
</dbReference>
<feature type="domain" description="Zn(2)-C6 fungal-type" evidence="5">
    <location>
        <begin position="253"/>
        <end position="282"/>
    </location>
</feature>
<dbReference type="GO" id="GO:0016407">
    <property type="term" value="F:acetyltransferase activity"/>
    <property type="evidence" value="ECO:0007669"/>
    <property type="project" value="InterPro"/>
</dbReference>
<evidence type="ECO:0000256" key="2">
    <source>
        <dbReference type="ARBA" id="ARBA00022679"/>
    </source>
</evidence>
<name>A0A2S4Q130_9PEZI</name>
<dbReference type="Pfam" id="PF12464">
    <property type="entry name" value="Mac"/>
    <property type="match status" value="1"/>
</dbReference>
<dbReference type="SUPFAM" id="SSF57701">
    <property type="entry name" value="Zn2/Cys6 DNA-binding domain"/>
    <property type="match status" value="1"/>
</dbReference>
<keyword evidence="2" id="KW-0808">Transferase</keyword>
<dbReference type="GO" id="GO:0008374">
    <property type="term" value="F:O-acyltransferase activity"/>
    <property type="evidence" value="ECO:0007669"/>
    <property type="project" value="TreeGrafter"/>
</dbReference>
<sequence>MEGSGGKKSPDLIVSRFTAVNSVKSQKTSLGSILSPDENFSGNDSSPRRTEGKSSSHLKLSRNQRNVTPITQSLSPIENRVTASTNCEKVTFQPSHLHFGTEISHKRRRSSPRSNNPYHGTKVSTSSTRQKSSVSSTGANFAPEEYLRSHLNTDSRDKYPPESQYRQYITSAENRGQVQETEAWSSIRQLHPHGSFSSDEQIGRVLQRESHNLDAKKGQQEITIRSGKNDQASNPKPEVKKRKRNFSNRTKTGCMTCRRRKKKCDETKPKCNNCVRGGFTCTGYQTHDPSPKQGKKPAALPLQSKTEYEGSPYSLVDSYTSTSAAGYQQRQPLPGYCSPALRVDSRDDHILGGEGYEQIPCNYSSTQLQSPKIASGSAYLGQPIQYVHEQTVPASHLNRHESRVGDDQGTMILTTPTSIPQLLHPHPHVHESTAHTSPQIAARLAVSNIAPISRTYLPDEQVQTGRPTQKEKMLASQLYYPRDKELVRERERCKVACWRFNNSTNPNLGVSSDEKTHLFRDIVYPRPVGNDSHVEAPFNCEYGYNISIGDNVEIGKNCTILDVCEVRIGNRTHIGPNVDIYTASLPIDPTIRLGANGPQFGKK</sequence>
<feature type="region of interest" description="Disordered" evidence="4">
    <location>
        <begin position="211"/>
        <end position="247"/>
    </location>
</feature>
<dbReference type="Proteomes" id="UP000237438">
    <property type="component" value="Unassembled WGS sequence"/>
</dbReference>
<evidence type="ECO:0000259" key="5">
    <source>
        <dbReference type="PROSITE" id="PS50048"/>
    </source>
</evidence>
<feature type="compositionally biased region" description="Low complexity" evidence="4">
    <location>
        <begin position="112"/>
        <end position="137"/>
    </location>
</feature>
<dbReference type="InterPro" id="IPR001138">
    <property type="entry name" value="Zn2Cys6_DnaBD"/>
</dbReference>
<dbReference type="InterPro" id="IPR051159">
    <property type="entry name" value="Hexapeptide_acetyltransf"/>
</dbReference>
<dbReference type="STRING" id="225359.A0A2S4Q130"/>
<dbReference type="InterPro" id="IPR011004">
    <property type="entry name" value="Trimer_LpxA-like_sf"/>
</dbReference>
<gene>
    <name evidence="6" type="ORF">EPUL_000534</name>
</gene>
<dbReference type="SUPFAM" id="SSF51161">
    <property type="entry name" value="Trimeric LpxA-like enzymes"/>
    <property type="match status" value="1"/>
</dbReference>
<dbReference type="Gene3D" id="2.160.10.10">
    <property type="entry name" value="Hexapeptide repeat proteins"/>
    <property type="match status" value="1"/>
</dbReference>
<dbReference type="SMART" id="SM01266">
    <property type="entry name" value="Mac"/>
    <property type="match status" value="1"/>
</dbReference>
<keyword evidence="3" id="KW-0539">Nucleus</keyword>
<feature type="region of interest" description="Disordered" evidence="4">
    <location>
        <begin position="25"/>
        <end position="79"/>
    </location>
</feature>
<dbReference type="Pfam" id="PF00172">
    <property type="entry name" value="Zn_clus"/>
    <property type="match status" value="1"/>
</dbReference>
<dbReference type="InterPro" id="IPR024688">
    <property type="entry name" value="Mac_dom"/>
</dbReference>
<dbReference type="PANTHER" id="PTHR23416:SF76">
    <property type="entry name" value="ZN(II)2CYS6 TRANSCRIPTION FACTOR (EUROFUNG)"/>
    <property type="match status" value="1"/>
</dbReference>
<evidence type="ECO:0000256" key="3">
    <source>
        <dbReference type="ARBA" id="ARBA00023242"/>
    </source>
</evidence>
<comment type="caution">
    <text evidence="6">The sequence shown here is derived from an EMBL/GenBank/DDBJ whole genome shotgun (WGS) entry which is preliminary data.</text>
</comment>
<dbReference type="PANTHER" id="PTHR23416">
    <property type="entry name" value="SIALIC ACID SYNTHASE-RELATED"/>
    <property type="match status" value="1"/>
</dbReference>
<dbReference type="GO" id="GO:0000981">
    <property type="term" value="F:DNA-binding transcription factor activity, RNA polymerase II-specific"/>
    <property type="evidence" value="ECO:0007669"/>
    <property type="project" value="InterPro"/>
</dbReference>
<protein>
    <recommendedName>
        <fullName evidence="5">Zn(2)-C6 fungal-type domain-containing protein</fullName>
    </recommendedName>
</protein>
<dbReference type="SMART" id="SM00066">
    <property type="entry name" value="GAL4"/>
    <property type="match status" value="1"/>
</dbReference>
<dbReference type="CDD" id="cd00067">
    <property type="entry name" value="GAL4"/>
    <property type="match status" value="1"/>
</dbReference>
<feature type="compositionally biased region" description="Basic and acidic residues" evidence="4">
    <location>
        <begin position="145"/>
        <end position="160"/>
    </location>
</feature>
<dbReference type="Gene3D" id="4.10.240.10">
    <property type="entry name" value="Zn(2)-C6 fungal-type DNA-binding domain"/>
    <property type="match status" value="1"/>
</dbReference>
<organism evidence="6 7">
    <name type="scientific">Erysiphe pulchra</name>
    <dbReference type="NCBI Taxonomy" id="225359"/>
    <lineage>
        <taxon>Eukaryota</taxon>
        <taxon>Fungi</taxon>
        <taxon>Dikarya</taxon>
        <taxon>Ascomycota</taxon>
        <taxon>Pezizomycotina</taxon>
        <taxon>Leotiomycetes</taxon>
        <taxon>Erysiphales</taxon>
        <taxon>Erysiphaceae</taxon>
        <taxon>Erysiphe</taxon>
    </lineage>
</organism>
<accession>A0A2S4Q130</accession>
<dbReference type="AlphaFoldDB" id="A0A2S4Q130"/>
<proteinExistence type="inferred from homology"/>
<dbReference type="GO" id="GO:0008270">
    <property type="term" value="F:zinc ion binding"/>
    <property type="evidence" value="ECO:0007669"/>
    <property type="project" value="InterPro"/>
</dbReference>
<feature type="compositionally biased region" description="Polar residues" evidence="4">
    <location>
        <begin position="55"/>
        <end position="79"/>
    </location>
</feature>
<comment type="similarity">
    <text evidence="1">Belongs to the transferase hexapeptide repeat family.</text>
</comment>
<feature type="region of interest" description="Disordered" evidence="4">
    <location>
        <begin position="98"/>
        <end position="161"/>
    </location>
</feature>
<evidence type="ECO:0000256" key="4">
    <source>
        <dbReference type="SAM" id="MobiDB-lite"/>
    </source>
</evidence>